<dbReference type="CDD" id="cd02541">
    <property type="entry name" value="UGPase_prokaryotic"/>
    <property type="match status" value="1"/>
</dbReference>
<dbReference type="RefSeq" id="WP_115840507.1">
    <property type="nucleotide sequence ID" value="NZ_CP183976.1"/>
</dbReference>
<dbReference type="InterPro" id="IPR005835">
    <property type="entry name" value="NTP_transferase_dom"/>
</dbReference>
<dbReference type="SUPFAM" id="SSF53448">
    <property type="entry name" value="Nucleotide-diphospho-sugar transferases"/>
    <property type="match status" value="1"/>
</dbReference>
<dbReference type="GO" id="GO:0003983">
    <property type="term" value="F:UTP:glucose-1-phosphate uridylyltransferase activity"/>
    <property type="evidence" value="ECO:0007669"/>
    <property type="project" value="UniProtKB-EC"/>
</dbReference>
<evidence type="ECO:0000259" key="9">
    <source>
        <dbReference type="Pfam" id="PF00483"/>
    </source>
</evidence>
<feature type="domain" description="Nucleotidyl transferase" evidence="9">
    <location>
        <begin position="12"/>
        <end position="269"/>
    </location>
</feature>
<comment type="caution">
    <text evidence="10">The sequence shown here is derived from an EMBL/GenBank/DDBJ whole genome shotgun (WGS) entry which is preliminary data.</text>
</comment>
<dbReference type="InterPro" id="IPR005771">
    <property type="entry name" value="GalU_uridylyltTrfase_bac/arc"/>
</dbReference>
<accession>A0A3D8VIV5</accession>
<dbReference type="Proteomes" id="UP000256829">
    <property type="component" value="Unassembled WGS sequence"/>
</dbReference>
<comment type="similarity">
    <text evidence="1 8">Belongs to the UDPGP type 2 family.</text>
</comment>
<name>A0A3D8VIV5_9GAMM</name>
<comment type="catalytic activity">
    <reaction evidence="7 8">
        <text>alpha-D-glucose 1-phosphate + UTP + H(+) = UDP-alpha-D-glucose + diphosphate</text>
        <dbReference type="Rhea" id="RHEA:19889"/>
        <dbReference type="ChEBI" id="CHEBI:15378"/>
        <dbReference type="ChEBI" id="CHEBI:33019"/>
        <dbReference type="ChEBI" id="CHEBI:46398"/>
        <dbReference type="ChEBI" id="CHEBI:58601"/>
        <dbReference type="ChEBI" id="CHEBI:58885"/>
        <dbReference type="EC" id="2.7.7.9"/>
    </reaction>
</comment>
<keyword evidence="11" id="KW-1185">Reference proteome</keyword>
<dbReference type="EC" id="2.7.7.9" evidence="2 8"/>
<dbReference type="AlphaFoldDB" id="A0A3D8VIV5"/>
<evidence type="ECO:0000256" key="4">
    <source>
        <dbReference type="ARBA" id="ARBA00022679"/>
    </source>
</evidence>
<evidence type="ECO:0000256" key="3">
    <source>
        <dbReference type="ARBA" id="ARBA00019048"/>
    </source>
</evidence>
<evidence type="ECO:0000256" key="7">
    <source>
        <dbReference type="ARBA" id="ARBA00048128"/>
    </source>
</evidence>
<dbReference type="PANTHER" id="PTHR43197:SF1">
    <property type="entry name" value="UTP--GLUCOSE-1-PHOSPHATE URIDYLYLTRANSFERASE"/>
    <property type="match status" value="1"/>
</dbReference>
<evidence type="ECO:0000313" key="11">
    <source>
        <dbReference type="Proteomes" id="UP000256829"/>
    </source>
</evidence>
<keyword evidence="5 8" id="KW-0548">Nucleotidyltransferase</keyword>
<dbReference type="PANTHER" id="PTHR43197">
    <property type="entry name" value="UTP--GLUCOSE-1-PHOSPHATE URIDYLYLTRANSFERASE"/>
    <property type="match status" value="1"/>
</dbReference>
<dbReference type="Pfam" id="PF00483">
    <property type="entry name" value="NTP_transferase"/>
    <property type="match status" value="1"/>
</dbReference>
<evidence type="ECO:0000256" key="8">
    <source>
        <dbReference type="RuleBase" id="RU361259"/>
    </source>
</evidence>
<gene>
    <name evidence="10" type="primary">galU</name>
    <name evidence="10" type="ORF">DX912_00475</name>
</gene>
<reference evidence="10 11" key="1">
    <citation type="submission" date="2018-08" db="EMBL/GenBank/DDBJ databases">
        <title>Lysobacter soli KCTC 22011, whole genome shotgun sequence.</title>
        <authorList>
            <person name="Zhang X."/>
            <person name="Feng G."/>
            <person name="Zhu H."/>
        </authorList>
    </citation>
    <scope>NUCLEOTIDE SEQUENCE [LARGE SCALE GENOMIC DNA]</scope>
    <source>
        <strain evidence="10 11">KCTC 22011</strain>
    </source>
</reference>
<evidence type="ECO:0000256" key="1">
    <source>
        <dbReference type="ARBA" id="ARBA00006890"/>
    </source>
</evidence>
<evidence type="ECO:0000256" key="6">
    <source>
        <dbReference type="ARBA" id="ARBA00037294"/>
    </source>
</evidence>
<protein>
    <recommendedName>
        <fullName evidence="3 8">UTP--glucose-1-phosphate uridylyltransferase</fullName>
        <ecNumber evidence="2 8">2.7.7.9</ecNumber>
    </recommendedName>
    <alternativeName>
        <fullName evidence="8">UDP-glucose pyrophosphorylase</fullName>
    </alternativeName>
</protein>
<dbReference type="GO" id="GO:0006011">
    <property type="term" value="P:UDP-alpha-D-glucose metabolic process"/>
    <property type="evidence" value="ECO:0007669"/>
    <property type="project" value="InterPro"/>
</dbReference>
<dbReference type="InterPro" id="IPR029044">
    <property type="entry name" value="Nucleotide-diphossugar_trans"/>
</dbReference>
<dbReference type="Gene3D" id="3.90.550.10">
    <property type="entry name" value="Spore Coat Polysaccharide Biosynthesis Protein SpsA, Chain A"/>
    <property type="match status" value="1"/>
</dbReference>
<keyword evidence="4 8" id="KW-0808">Transferase</keyword>
<organism evidence="10 11">
    <name type="scientific">Lysobacter soli</name>
    <dbReference type="NCBI Taxonomy" id="453783"/>
    <lineage>
        <taxon>Bacteria</taxon>
        <taxon>Pseudomonadati</taxon>
        <taxon>Pseudomonadota</taxon>
        <taxon>Gammaproteobacteria</taxon>
        <taxon>Lysobacterales</taxon>
        <taxon>Lysobacteraceae</taxon>
        <taxon>Lysobacter</taxon>
    </lineage>
</organism>
<evidence type="ECO:0000256" key="5">
    <source>
        <dbReference type="ARBA" id="ARBA00022695"/>
    </source>
</evidence>
<sequence>MSARIRKAVFPVAGLGTRFLPATKTVPKEMLPIIDRPLIQYAVDEAIEAGCDTLVFVTNRYKHAVADYFDKAYELEQKLERSGKTEQLELVRNVLPEGVRAVFVTQAEALGLGHAVLCAKAVIGDEPFAVLLPDDLIWNRGPGALKQMADAAEASGASVIAVQDVPREQTASYGIVATEGFAKRQGRIRAIVEKPKPEDAPSNLAVVGRYVLNPRIFSLLESTTPGAGGEIQLTDAIAALLEEEAVNAYRFQGTRFDCGTHIGLIEATIRYALDHEKLSDSARQLMQNALAELGVEELN</sequence>
<evidence type="ECO:0000313" key="10">
    <source>
        <dbReference type="EMBL" id="RDY69286.1"/>
    </source>
</evidence>
<evidence type="ECO:0000256" key="2">
    <source>
        <dbReference type="ARBA" id="ARBA00012415"/>
    </source>
</evidence>
<dbReference type="EMBL" id="QTJR01000001">
    <property type="protein sequence ID" value="RDY69286.1"/>
    <property type="molecule type" value="Genomic_DNA"/>
</dbReference>
<comment type="function">
    <text evidence="6">May play a role in stationary phase survival.</text>
</comment>
<proteinExistence type="inferred from homology"/>
<dbReference type="NCBIfam" id="TIGR01099">
    <property type="entry name" value="galU"/>
    <property type="match status" value="1"/>
</dbReference>